<dbReference type="KEGG" id="cma:Cmaq_1767"/>
<name>A8MAW1_CALMQ</name>
<keyword evidence="2" id="KW-0067">ATP-binding</keyword>
<dbReference type="PANTHER" id="PTHR24220">
    <property type="entry name" value="IMPORT ATP-BINDING PROTEIN"/>
    <property type="match status" value="1"/>
</dbReference>
<evidence type="ECO:0000313" key="4">
    <source>
        <dbReference type="EMBL" id="ABW02590.1"/>
    </source>
</evidence>
<evidence type="ECO:0000313" key="5">
    <source>
        <dbReference type="Proteomes" id="UP000001137"/>
    </source>
</evidence>
<dbReference type="Gene3D" id="3.40.50.300">
    <property type="entry name" value="P-loop containing nucleotide triphosphate hydrolases"/>
    <property type="match status" value="1"/>
</dbReference>
<dbReference type="SUPFAM" id="SSF52540">
    <property type="entry name" value="P-loop containing nucleoside triphosphate hydrolases"/>
    <property type="match status" value="1"/>
</dbReference>
<evidence type="ECO:0000259" key="3">
    <source>
        <dbReference type="PROSITE" id="PS50893"/>
    </source>
</evidence>
<dbReference type="InterPro" id="IPR015854">
    <property type="entry name" value="ABC_transpr_LolD-like"/>
</dbReference>
<dbReference type="GO" id="GO:0005524">
    <property type="term" value="F:ATP binding"/>
    <property type="evidence" value="ECO:0007669"/>
    <property type="project" value="UniProtKB-KW"/>
</dbReference>
<evidence type="ECO:0000256" key="1">
    <source>
        <dbReference type="ARBA" id="ARBA00022741"/>
    </source>
</evidence>
<dbReference type="RefSeq" id="WP_012186809.1">
    <property type="nucleotide sequence ID" value="NC_009954.1"/>
</dbReference>
<dbReference type="eggNOG" id="arCOG00922">
    <property type="taxonomic scope" value="Archaea"/>
</dbReference>
<evidence type="ECO:0000256" key="2">
    <source>
        <dbReference type="ARBA" id="ARBA00022840"/>
    </source>
</evidence>
<keyword evidence="1" id="KW-0547">Nucleotide-binding</keyword>
<dbReference type="PANTHER" id="PTHR24220:SF86">
    <property type="entry name" value="ABC TRANSPORTER ABCH.1"/>
    <property type="match status" value="1"/>
</dbReference>
<dbReference type="InterPro" id="IPR003439">
    <property type="entry name" value="ABC_transporter-like_ATP-bd"/>
</dbReference>
<dbReference type="OrthoDB" id="87732at2157"/>
<protein>
    <submittedName>
        <fullName evidence="4">ABC transporter related</fullName>
    </submittedName>
</protein>
<sequence>MLDAINVKVKYKVRGSIVEALRGVSLRLDKPLLVTIMGPSGSGKTTLLKAIAGRVPYEGSIRVMGLEVKDNRREASRLVFYLPVGEVLIGDLTVNESIELASMSNHGYNVGDLLEWLGLSGLGNRRIIELSTGERRRVELAIALIKGQVIILIDEPTVGLDEDNARRVGELLKAASRQGRLIIAATHDPILLEYSDLVYGMRNGLLHKY</sequence>
<gene>
    <name evidence="4" type="ordered locus">Cmaq_1767</name>
</gene>
<dbReference type="EMBL" id="CP000852">
    <property type="protein sequence ID" value="ABW02590.1"/>
    <property type="molecule type" value="Genomic_DNA"/>
</dbReference>
<dbReference type="InterPro" id="IPR027417">
    <property type="entry name" value="P-loop_NTPase"/>
</dbReference>
<dbReference type="GeneID" id="5709102"/>
<dbReference type="Proteomes" id="UP000001137">
    <property type="component" value="Chromosome"/>
</dbReference>
<proteinExistence type="predicted"/>
<dbReference type="AlphaFoldDB" id="A8MAW1"/>
<feature type="domain" description="ABC transporter" evidence="3">
    <location>
        <begin position="2"/>
        <end position="209"/>
    </location>
</feature>
<keyword evidence="5" id="KW-1185">Reference proteome</keyword>
<dbReference type="GO" id="GO:0005886">
    <property type="term" value="C:plasma membrane"/>
    <property type="evidence" value="ECO:0007669"/>
    <property type="project" value="TreeGrafter"/>
</dbReference>
<dbReference type="PROSITE" id="PS50893">
    <property type="entry name" value="ABC_TRANSPORTER_2"/>
    <property type="match status" value="1"/>
</dbReference>
<dbReference type="Pfam" id="PF00005">
    <property type="entry name" value="ABC_tran"/>
    <property type="match status" value="1"/>
</dbReference>
<dbReference type="SMART" id="SM00382">
    <property type="entry name" value="AAA"/>
    <property type="match status" value="1"/>
</dbReference>
<reference evidence="4 5" key="1">
    <citation type="submission" date="2007-10" db="EMBL/GenBank/DDBJ databases">
        <title>Complete sequence of Caldivirga maquilingensis IC-167.</title>
        <authorList>
            <consortium name="US DOE Joint Genome Institute"/>
            <person name="Copeland A."/>
            <person name="Lucas S."/>
            <person name="Lapidus A."/>
            <person name="Barry K."/>
            <person name="Glavina del Rio T."/>
            <person name="Dalin E."/>
            <person name="Tice H."/>
            <person name="Pitluck S."/>
            <person name="Saunders E."/>
            <person name="Brettin T."/>
            <person name="Bruce D."/>
            <person name="Detter J.C."/>
            <person name="Han C."/>
            <person name="Schmutz J."/>
            <person name="Larimer F."/>
            <person name="Land M."/>
            <person name="Hauser L."/>
            <person name="Kyrpides N."/>
            <person name="Ivanova N."/>
            <person name="Biddle J.F."/>
            <person name="Zhang Z."/>
            <person name="Fitz-Gibbon S.T."/>
            <person name="Lowe T.M."/>
            <person name="Saltikov C."/>
            <person name="House C.H."/>
            <person name="Richardson P."/>
        </authorList>
    </citation>
    <scope>NUCLEOTIDE SEQUENCE [LARGE SCALE GENOMIC DNA]</scope>
    <source>
        <strain evidence="5">ATCC 700844 / DSM 13496 / JCM 10307 / IC-167</strain>
    </source>
</reference>
<dbReference type="STRING" id="397948.Cmaq_1767"/>
<dbReference type="GO" id="GO:0016887">
    <property type="term" value="F:ATP hydrolysis activity"/>
    <property type="evidence" value="ECO:0007669"/>
    <property type="project" value="InterPro"/>
</dbReference>
<organism evidence="4 5">
    <name type="scientific">Caldivirga maquilingensis (strain ATCC 700844 / DSM 13496 / JCM 10307 / IC-167)</name>
    <dbReference type="NCBI Taxonomy" id="397948"/>
    <lineage>
        <taxon>Archaea</taxon>
        <taxon>Thermoproteota</taxon>
        <taxon>Thermoprotei</taxon>
        <taxon>Thermoproteales</taxon>
        <taxon>Thermoproteaceae</taxon>
        <taxon>Caldivirga</taxon>
    </lineage>
</organism>
<dbReference type="HOGENOM" id="CLU_000604_1_22_2"/>
<dbReference type="InterPro" id="IPR003593">
    <property type="entry name" value="AAA+_ATPase"/>
</dbReference>
<accession>A8MAW1</accession>
<dbReference type="GO" id="GO:0022857">
    <property type="term" value="F:transmembrane transporter activity"/>
    <property type="evidence" value="ECO:0007669"/>
    <property type="project" value="TreeGrafter"/>
</dbReference>